<dbReference type="Pfam" id="PF05306">
    <property type="entry name" value="DUF733"/>
    <property type="match status" value="1"/>
</dbReference>
<evidence type="ECO:0000313" key="1">
    <source>
        <dbReference type="EMBL" id="KMY87486.1"/>
    </source>
</evidence>
<reference evidence="2" key="3">
    <citation type="submission" date="2015-04" db="EMBL/GenBank/DDBJ databases">
        <authorList>
            <consortium name="FlyBase"/>
        </authorList>
    </citation>
    <scope>NUCLEOTIDE SEQUENCE</scope>
    <source>
        <strain evidence="2">W501</strain>
    </source>
</reference>
<reference evidence="2" key="2">
    <citation type="submission" date="2014-06" db="EMBL/GenBank/DDBJ databases">
        <authorList>
            <person name="Hu T."/>
            <person name="Eisen M.B."/>
            <person name="Thornton K.R."/>
            <person name="Andolfatto P."/>
        </authorList>
    </citation>
    <scope>NUCLEOTIDE SEQUENCE</scope>
    <source>
        <strain evidence="2">W501</strain>
    </source>
</reference>
<organism evidence="2">
    <name type="scientific">Drosophila simulans</name>
    <name type="common">Fruit fly</name>
    <dbReference type="NCBI Taxonomy" id="7240"/>
    <lineage>
        <taxon>Eukaryota</taxon>
        <taxon>Metazoa</taxon>
        <taxon>Ecdysozoa</taxon>
        <taxon>Arthropoda</taxon>
        <taxon>Hexapoda</taxon>
        <taxon>Insecta</taxon>
        <taxon>Pterygota</taxon>
        <taxon>Neoptera</taxon>
        <taxon>Endopterygota</taxon>
        <taxon>Diptera</taxon>
        <taxon>Brachycera</taxon>
        <taxon>Muscomorpha</taxon>
        <taxon>Ephydroidea</taxon>
        <taxon>Drosophilidae</taxon>
        <taxon>Drosophila</taxon>
        <taxon>Sophophora</taxon>
    </lineage>
</organism>
<dbReference type="OrthoDB" id="7920933at2759"/>
<gene>
    <name evidence="2" type="primary">Dsim\GD22905</name>
    <name evidence="2" type="ORF">Dsimw501_GD22905</name>
</gene>
<accession>A0A0J9QTS8</accession>
<dbReference type="GO" id="GO:0019894">
    <property type="term" value="F:kinesin binding"/>
    <property type="evidence" value="ECO:0007669"/>
    <property type="project" value="EnsemblMetazoa"/>
</dbReference>
<name>A0A0J9QTS8_DROSI</name>
<dbReference type="GO" id="GO:0005737">
    <property type="term" value="C:cytoplasm"/>
    <property type="evidence" value="ECO:0007669"/>
    <property type="project" value="EnsemblMetazoa"/>
</dbReference>
<dbReference type="GO" id="GO:0006869">
    <property type="term" value="P:lipid transport"/>
    <property type="evidence" value="ECO:0007669"/>
    <property type="project" value="EnsemblMetazoa"/>
</dbReference>
<sequence>MAWLKYQDTPTSDSTALWTLKANRSLRSTQIPSKSVGIYSIMAELLFPQLERPLPSLPSLHYTLFAYREELRRRDAPFMKMSTIKLHLTDNLILQTIKNIRQYDTIEIMNLNQEINFKRRLTKQMRKVRKLEKLGLHIDPRKLNEDGQWH</sequence>
<dbReference type="KEGG" id="dsi:Dsimw501_GD22905"/>
<reference evidence="2" key="1">
    <citation type="journal article" date="2013" name="Genome Res.">
        <title>A second-generation assembly of the Drosophila simulans genome provides new insights into patterns of lineage-specific divergence.</title>
        <authorList>
            <person name="Hu T.T."/>
            <person name="Eisen M.B."/>
            <person name="Thornton K.R."/>
            <person name="Andolfatto P."/>
        </authorList>
    </citation>
    <scope>NUCLEOTIDE SEQUENCE [LARGE SCALE GENOMIC DNA]</scope>
    <source>
        <strain evidence="2">W501</strain>
    </source>
</reference>
<evidence type="ECO:0000313" key="2">
    <source>
        <dbReference type="EMBL" id="KMY87487.1"/>
    </source>
</evidence>
<dbReference type="Proteomes" id="UP000035880">
    <property type="component" value="Chromosome 2L"/>
</dbReference>
<dbReference type="GO" id="GO:0031887">
    <property type="term" value="P:lipid droplet transport along microtubule"/>
    <property type="evidence" value="ECO:0007669"/>
    <property type="project" value="EnsemblMetazoa"/>
</dbReference>
<dbReference type="EMBL" id="CM002910">
    <property type="protein sequence ID" value="KMY87486.1"/>
    <property type="molecule type" value="Genomic_DNA"/>
</dbReference>
<dbReference type="Bgee" id="FBgn0194299">
    <property type="expression patterns" value="Expressed in embryo and 1 other cell type or tissue"/>
</dbReference>
<proteinExistence type="predicted"/>
<dbReference type="InterPro" id="IPR007970">
    <property type="entry name" value="DUF733"/>
</dbReference>
<dbReference type="AlphaFoldDB" id="A0A0J9QTS8"/>
<dbReference type="GO" id="GO:0005811">
    <property type="term" value="C:lipid droplet"/>
    <property type="evidence" value="ECO:0007669"/>
    <property type="project" value="EnsemblMetazoa"/>
</dbReference>
<dbReference type="EMBL" id="CM002910">
    <property type="protein sequence ID" value="KMY87487.1"/>
    <property type="molecule type" value="Genomic_DNA"/>
</dbReference>
<dbReference type="GO" id="GO:0005634">
    <property type="term" value="C:nucleus"/>
    <property type="evidence" value="ECO:0007669"/>
    <property type="project" value="EnsemblMetazoa"/>
</dbReference>
<protein>
    <submittedName>
        <fullName evidence="1">Uncharacterized protein, isoform B</fullName>
    </submittedName>
    <submittedName>
        <fullName evidence="2">Uncharacterized protein, isoform C</fullName>
    </submittedName>
</protein>